<accession>A0ACC3Z3H9</accession>
<gene>
    <name evidence="1" type="ORF">CTRU02_205251</name>
</gene>
<sequence length="231" mass="25574">MKFLITIIASVVAANAVAIPDDEARCHKIGQPCWKAKRAADAFSNALAKFDNVSVDDSIEALLSHSEGGAAFMAKRGIDELAHAVAVSQDDPAEYYNKLEMRKRFSEDTKPVTLREAIAEPKADPWCRDPGKSCWKRDINTNTERGGIPGEDRDWCLQRGQPCWRIKRAAEAVIEAIADDEDATSSEINTVTKRETEPWCRSPDQPCWKATRDLSAIRDAAQSLVATLDLD</sequence>
<protein>
    <submittedName>
        <fullName evidence="1">Clock-controlled pheromone ccg-4</fullName>
    </submittedName>
</protein>
<organism evidence="1 2">
    <name type="scientific">Colletotrichum truncatum</name>
    <name type="common">Anthracnose fungus</name>
    <name type="synonym">Colletotrichum capsici</name>
    <dbReference type="NCBI Taxonomy" id="5467"/>
    <lineage>
        <taxon>Eukaryota</taxon>
        <taxon>Fungi</taxon>
        <taxon>Dikarya</taxon>
        <taxon>Ascomycota</taxon>
        <taxon>Pezizomycotina</taxon>
        <taxon>Sordariomycetes</taxon>
        <taxon>Hypocreomycetidae</taxon>
        <taxon>Glomerellales</taxon>
        <taxon>Glomerellaceae</taxon>
        <taxon>Colletotrichum</taxon>
        <taxon>Colletotrichum truncatum species complex</taxon>
    </lineage>
</organism>
<evidence type="ECO:0000313" key="2">
    <source>
        <dbReference type="Proteomes" id="UP000805649"/>
    </source>
</evidence>
<dbReference type="Proteomes" id="UP000805649">
    <property type="component" value="Unassembled WGS sequence"/>
</dbReference>
<proteinExistence type="predicted"/>
<keyword evidence="2" id="KW-1185">Reference proteome</keyword>
<dbReference type="EMBL" id="VUJX02000003">
    <property type="protein sequence ID" value="KAL0938641.1"/>
    <property type="molecule type" value="Genomic_DNA"/>
</dbReference>
<evidence type="ECO:0000313" key="1">
    <source>
        <dbReference type="EMBL" id="KAL0938641.1"/>
    </source>
</evidence>
<reference evidence="1 2" key="1">
    <citation type="journal article" date="2020" name="Phytopathology">
        <title>Genome Sequence Resources of Colletotrichum truncatum, C. plurivorum, C. musicola, and C. sojae: Four Species Pathogenic to Soybean (Glycine max).</title>
        <authorList>
            <person name="Rogerio F."/>
            <person name="Boufleur T.R."/>
            <person name="Ciampi-Guillardi M."/>
            <person name="Sukno S.A."/>
            <person name="Thon M.R."/>
            <person name="Massola Junior N.S."/>
            <person name="Baroncelli R."/>
        </authorList>
    </citation>
    <scope>NUCLEOTIDE SEQUENCE [LARGE SCALE GENOMIC DNA]</scope>
    <source>
        <strain evidence="1 2">CMES1059</strain>
    </source>
</reference>
<comment type="caution">
    <text evidence="1">The sequence shown here is derived from an EMBL/GenBank/DDBJ whole genome shotgun (WGS) entry which is preliminary data.</text>
</comment>
<name>A0ACC3Z3H9_COLTU</name>